<keyword evidence="4" id="KW-1185">Reference proteome</keyword>
<organism evidence="3 4">
    <name type="scientific">Athelia psychrophila</name>
    <dbReference type="NCBI Taxonomy" id="1759441"/>
    <lineage>
        <taxon>Eukaryota</taxon>
        <taxon>Fungi</taxon>
        <taxon>Dikarya</taxon>
        <taxon>Basidiomycota</taxon>
        <taxon>Agaricomycotina</taxon>
        <taxon>Agaricomycetes</taxon>
        <taxon>Agaricomycetidae</taxon>
        <taxon>Atheliales</taxon>
        <taxon>Atheliaceae</taxon>
        <taxon>Athelia</taxon>
    </lineage>
</organism>
<reference evidence="3 4" key="1">
    <citation type="journal article" date="2016" name="Mol. Biol. Evol.">
        <title>Comparative Genomics of Early-Diverging Mushroom-Forming Fungi Provides Insights into the Origins of Lignocellulose Decay Capabilities.</title>
        <authorList>
            <person name="Nagy L.G."/>
            <person name="Riley R."/>
            <person name="Tritt A."/>
            <person name="Adam C."/>
            <person name="Daum C."/>
            <person name="Floudas D."/>
            <person name="Sun H."/>
            <person name="Yadav J.S."/>
            <person name="Pangilinan J."/>
            <person name="Larsson K.H."/>
            <person name="Matsuura K."/>
            <person name="Barry K."/>
            <person name="Labutti K."/>
            <person name="Kuo R."/>
            <person name="Ohm R.A."/>
            <person name="Bhattacharya S.S."/>
            <person name="Shirouzu T."/>
            <person name="Yoshinaga Y."/>
            <person name="Martin F.M."/>
            <person name="Grigoriev I.V."/>
            <person name="Hibbett D.S."/>
        </authorList>
    </citation>
    <scope>NUCLEOTIDE SEQUENCE [LARGE SCALE GENOMIC DNA]</scope>
    <source>
        <strain evidence="3 4">CBS 109695</strain>
    </source>
</reference>
<dbReference type="OrthoDB" id="10259133at2759"/>
<gene>
    <name evidence="3" type="ORF">FIBSPDRAFT_1051077</name>
</gene>
<dbReference type="STRING" id="436010.A0A165ZRN1"/>
<name>A0A165ZRN1_9AGAM</name>
<dbReference type="Proteomes" id="UP000076532">
    <property type="component" value="Unassembled WGS sequence"/>
</dbReference>
<feature type="region of interest" description="Disordered" evidence="2">
    <location>
        <begin position="184"/>
        <end position="203"/>
    </location>
</feature>
<proteinExistence type="inferred from homology"/>
<dbReference type="InterPro" id="IPR007587">
    <property type="entry name" value="SAPS"/>
</dbReference>
<protein>
    <submittedName>
        <fullName evidence="3">Uncharacterized protein</fullName>
    </submittedName>
</protein>
<evidence type="ECO:0000256" key="1">
    <source>
        <dbReference type="ARBA" id="ARBA00006180"/>
    </source>
</evidence>
<sequence>MAGSVSMLLGYILVDYNPSLDEENESWTAHNRHKRELPERAVFRISAAQAISIIIELTGKDKADYFLPYLFHTLRNRLVHTQQHTPANTDDGRNELESKLGRKCGHGHSRERSRACARSPGDVPAASASLQINGNNSSFWDDTSVLIIVKVIAIALGEDQNSDEMDEDNDVIEPAMELSLSSAPRISPPLISSDEDTGSNDDAREEIASGLKRKTNTFSLERKAEKDQDVNVLAIGPILGVSVEQLPAQLGRIVDGQKRNDAENSKPKGVRLGYMGHLTLISEDVFSSLEHYPPDLRLTIAQSAPQPGDEYVTGRYNEAKKKDASLLGDGKPVVSANGARNTARWKVEEEESTAASPAVGPSRGGVVELKSEFKEQEEGRSSSPTHFVRYLAQEMQSSDNFGSSSTDASYDEEEDAGWSMTAFVAFCCWRTEAAQRDHQDVFEPGGSAVTMSDPFRMSSDENDAFGVTCIVDPPWEIDWKHSALLSCACAPARSVHVSRSLGLDVTGMVGCSIACTCLD</sequence>
<evidence type="ECO:0000256" key="2">
    <source>
        <dbReference type="SAM" id="MobiDB-lite"/>
    </source>
</evidence>
<feature type="region of interest" description="Disordered" evidence="2">
    <location>
        <begin position="82"/>
        <end position="126"/>
    </location>
</feature>
<evidence type="ECO:0000313" key="4">
    <source>
        <dbReference type="Proteomes" id="UP000076532"/>
    </source>
</evidence>
<dbReference type="Pfam" id="PF04499">
    <property type="entry name" value="SAPS"/>
    <property type="match status" value="1"/>
</dbReference>
<dbReference type="GO" id="GO:0019903">
    <property type="term" value="F:protein phosphatase binding"/>
    <property type="evidence" value="ECO:0007669"/>
    <property type="project" value="InterPro"/>
</dbReference>
<feature type="compositionally biased region" description="Basic and acidic residues" evidence="2">
    <location>
        <begin position="90"/>
        <end position="100"/>
    </location>
</feature>
<feature type="region of interest" description="Disordered" evidence="2">
    <location>
        <begin position="339"/>
        <end position="365"/>
    </location>
</feature>
<accession>A0A165ZRN1</accession>
<comment type="similarity">
    <text evidence="1">Belongs to the SAPS family.</text>
</comment>
<dbReference type="AlphaFoldDB" id="A0A165ZRN1"/>
<dbReference type="EMBL" id="KV417672">
    <property type="protein sequence ID" value="KZP10854.1"/>
    <property type="molecule type" value="Genomic_DNA"/>
</dbReference>
<evidence type="ECO:0000313" key="3">
    <source>
        <dbReference type="EMBL" id="KZP10854.1"/>
    </source>
</evidence>